<evidence type="ECO:0000259" key="2">
    <source>
        <dbReference type="Pfam" id="PF02579"/>
    </source>
</evidence>
<accession>A0A1N7LGR6</accession>
<protein>
    <submittedName>
        <fullName evidence="3">Predicted Fe-Mo cluster-binding protein, NifX family</fullName>
    </submittedName>
</protein>
<dbReference type="InterPro" id="IPR033913">
    <property type="entry name" value="MTH1175_dom"/>
</dbReference>
<organism evidence="3 4">
    <name type="scientific">Neptunomonas antarctica</name>
    <dbReference type="NCBI Taxonomy" id="619304"/>
    <lineage>
        <taxon>Bacteria</taxon>
        <taxon>Pseudomonadati</taxon>
        <taxon>Pseudomonadota</taxon>
        <taxon>Gammaproteobacteria</taxon>
        <taxon>Oceanospirillales</taxon>
        <taxon>Oceanospirillaceae</taxon>
        <taxon>Neptunomonas</taxon>
    </lineage>
</organism>
<dbReference type="InterPro" id="IPR003731">
    <property type="entry name" value="Di-Nase_FeMo-co_biosynth"/>
</dbReference>
<dbReference type="PANTHER" id="PTHR33937">
    <property type="entry name" value="IRON-MOLYBDENUM PROTEIN-RELATED-RELATED"/>
    <property type="match status" value="1"/>
</dbReference>
<dbReference type="InterPro" id="IPR036105">
    <property type="entry name" value="DiNase_FeMo-co_biosyn_sf"/>
</dbReference>
<dbReference type="RefSeq" id="WP_054341656.1">
    <property type="nucleotide sequence ID" value="NZ_FTOE01000004.1"/>
</dbReference>
<dbReference type="EMBL" id="FTOE01000004">
    <property type="protein sequence ID" value="SIS72993.1"/>
    <property type="molecule type" value="Genomic_DNA"/>
</dbReference>
<dbReference type="InterPro" id="IPR051840">
    <property type="entry name" value="NifX/NifY_domain"/>
</dbReference>
<dbReference type="STRING" id="619304.SAMN05421760_10417"/>
<dbReference type="SUPFAM" id="SSF53146">
    <property type="entry name" value="Nitrogenase accessory factor-like"/>
    <property type="match status" value="1"/>
</dbReference>
<name>A0A1N7LGR6_9GAMM</name>
<keyword evidence="1" id="KW-0535">Nitrogen fixation</keyword>
<reference evidence="4" key="1">
    <citation type="submission" date="2017-01" db="EMBL/GenBank/DDBJ databases">
        <authorList>
            <person name="Varghese N."/>
            <person name="Submissions S."/>
        </authorList>
    </citation>
    <scope>NUCLEOTIDE SEQUENCE [LARGE SCALE GENOMIC DNA]</scope>
    <source>
        <strain evidence="4">DSM 22306</strain>
    </source>
</reference>
<dbReference type="Proteomes" id="UP000185999">
    <property type="component" value="Unassembled WGS sequence"/>
</dbReference>
<sequence length="118" mass="13417">MKIAVTSQNRKNITEHAGRCRNFWVFTTNNNIIVNSELLELRKEQSFHDSSQDESHPLDDVNILIAGGMGQGLMGRLERKGILSLITKEKDPEEAVLLYLKGKLECEQPNLHQHGHNK</sequence>
<keyword evidence="4" id="KW-1185">Reference proteome</keyword>
<dbReference type="PANTHER" id="PTHR33937:SF2">
    <property type="entry name" value="DINITROGENASE IRON-MOLYBDENUM COFACTOR BIOSYNTHESIS DOMAIN-CONTAINING PROTEIN"/>
    <property type="match status" value="1"/>
</dbReference>
<gene>
    <name evidence="3" type="ORF">SAMN05421760_10417</name>
</gene>
<evidence type="ECO:0000313" key="4">
    <source>
        <dbReference type="Proteomes" id="UP000185999"/>
    </source>
</evidence>
<dbReference type="Gene3D" id="3.30.420.130">
    <property type="entry name" value="Dinitrogenase iron-molybdenum cofactor biosynthesis domain"/>
    <property type="match status" value="1"/>
</dbReference>
<dbReference type="AlphaFoldDB" id="A0A1N7LGR6"/>
<evidence type="ECO:0000313" key="3">
    <source>
        <dbReference type="EMBL" id="SIS72993.1"/>
    </source>
</evidence>
<evidence type="ECO:0000256" key="1">
    <source>
        <dbReference type="ARBA" id="ARBA00023231"/>
    </source>
</evidence>
<dbReference type="CDD" id="cd00851">
    <property type="entry name" value="MTH1175"/>
    <property type="match status" value="1"/>
</dbReference>
<proteinExistence type="predicted"/>
<feature type="domain" description="Dinitrogenase iron-molybdenum cofactor biosynthesis" evidence="2">
    <location>
        <begin position="11"/>
        <end position="100"/>
    </location>
</feature>
<dbReference type="OrthoDB" id="9797941at2"/>
<dbReference type="Pfam" id="PF02579">
    <property type="entry name" value="Nitro_FeMo-Co"/>
    <property type="match status" value="1"/>
</dbReference>